<accession>A0AAD2ZRN5</accession>
<name>A0AAD2ZRN5_PSEPU</name>
<dbReference type="Proteomes" id="UP000013237">
    <property type="component" value="Unassembled WGS sequence"/>
</dbReference>
<protein>
    <submittedName>
        <fullName evidence="1">Uncharacterized protein</fullName>
    </submittedName>
</protein>
<comment type="caution">
    <text evidence="1">The sequence shown here is derived from an EMBL/GenBank/DDBJ whole genome shotgun (WGS) entry which is preliminary data.</text>
</comment>
<gene>
    <name evidence="1" type="ORF">C206_23241</name>
</gene>
<evidence type="ECO:0000313" key="2">
    <source>
        <dbReference type="Proteomes" id="UP000013237"/>
    </source>
</evidence>
<sequence>MNTVSAEMLLTKFMLRATSLARTRSIGIQEIVILITGICAGNLLSLGGDPLRHL</sequence>
<organism evidence="1 2">
    <name type="scientific">Pseudomonas putida TRO1</name>
    <dbReference type="NCBI Taxonomy" id="1227924"/>
    <lineage>
        <taxon>Bacteria</taxon>
        <taxon>Pseudomonadati</taxon>
        <taxon>Pseudomonadota</taxon>
        <taxon>Gammaproteobacteria</taxon>
        <taxon>Pseudomonadales</taxon>
        <taxon>Pseudomonadaceae</taxon>
        <taxon>Pseudomonas</taxon>
    </lineage>
</organism>
<proteinExistence type="predicted"/>
<dbReference type="AlphaFoldDB" id="A0AAD2ZRN5"/>
<dbReference type="EMBL" id="APBQ01000141">
    <property type="protein sequence ID" value="ENY75239.1"/>
    <property type="molecule type" value="Genomic_DNA"/>
</dbReference>
<evidence type="ECO:0000313" key="1">
    <source>
        <dbReference type="EMBL" id="ENY75239.1"/>
    </source>
</evidence>
<reference evidence="1 2" key="1">
    <citation type="submission" date="2013-02" db="EMBL/GenBank/DDBJ databases">
        <title>Insights into the proteome of triclosan-resistant Pseudomonas putida TRO1, isolated from activated sludge.</title>
        <authorList>
            <person name="Lolas I.B."/>
            <person name="Almeida B."/>
            <person name="Starnawski P.M."/>
            <person name="Soenderkaer M."/>
            <person name="Nielsen K.L."/>
            <person name="Nielsen J.L."/>
        </authorList>
    </citation>
    <scope>NUCLEOTIDE SEQUENCE [LARGE SCALE GENOMIC DNA]</scope>
    <source>
        <strain evidence="1 2">TRO1</strain>
    </source>
</reference>